<dbReference type="PANTHER" id="PTHR36437:SF2">
    <property type="entry name" value="GLYOXALASE_BLEOMYCIN RESISTANCE PROTEIN_DIOXYGENASE"/>
    <property type="match status" value="1"/>
</dbReference>
<organism evidence="2 3">
    <name type="scientific">Aureicoccus marinus</name>
    <dbReference type="NCBI Taxonomy" id="754435"/>
    <lineage>
        <taxon>Bacteria</taxon>
        <taxon>Pseudomonadati</taxon>
        <taxon>Bacteroidota</taxon>
        <taxon>Flavobacteriia</taxon>
        <taxon>Flavobacteriales</taxon>
        <taxon>Flavobacteriaceae</taxon>
        <taxon>Aureicoccus</taxon>
    </lineage>
</organism>
<evidence type="ECO:0000313" key="2">
    <source>
        <dbReference type="EMBL" id="PQJ16635.1"/>
    </source>
</evidence>
<evidence type="ECO:0000313" key="3">
    <source>
        <dbReference type="Proteomes" id="UP000239366"/>
    </source>
</evidence>
<dbReference type="OrthoDB" id="9794917at2"/>
<name>A0A2S7TAS7_9FLAO</name>
<proteinExistence type="predicted"/>
<dbReference type="InterPro" id="IPR037523">
    <property type="entry name" value="VOC_core"/>
</dbReference>
<feature type="domain" description="VOC" evidence="1">
    <location>
        <begin position="2"/>
        <end position="130"/>
    </location>
</feature>
<dbReference type="PROSITE" id="PS51819">
    <property type="entry name" value="VOC"/>
    <property type="match status" value="1"/>
</dbReference>
<dbReference type="Gene3D" id="3.10.180.10">
    <property type="entry name" value="2,3-Dihydroxybiphenyl 1,2-Dioxygenase, domain 1"/>
    <property type="match status" value="1"/>
</dbReference>
<dbReference type="Proteomes" id="UP000239366">
    <property type="component" value="Unassembled WGS sequence"/>
</dbReference>
<dbReference type="InterPro" id="IPR004360">
    <property type="entry name" value="Glyas_Fos-R_dOase_dom"/>
</dbReference>
<evidence type="ECO:0000259" key="1">
    <source>
        <dbReference type="PROSITE" id="PS51819"/>
    </source>
</evidence>
<dbReference type="RefSeq" id="WP_105002303.1">
    <property type="nucleotide sequence ID" value="NZ_MQVX01000001.1"/>
</dbReference>
<keyword evidence="3" id="KW-1185">Reference proteome</keyword>
<accession>A0A2S7TAS7</accession>
<reference evidence="3" key="1">
    <citation type="submission" date="2016-11" db="EMBL/GenBank/DDBJ databases">
        <title>Trade-off between light-utilization and light-protection in marine flavobacteria.</title>
        <authorList>
            <person name="Kumagai Y."/>
            <person name="Yoshizawa S."/>
            <person name="Kogure K."/>
        </authorList>
    </citation>
    <scope>NUCLEOTIDE SEQUENCE [LARGE SCALE GENOMIC DNA]</scope>
    <source>
        <strain evidence="3">SG-18</strain>
    </source>
</reference>
<comment type="caution">
    <text evidence="2">The sequence shown here is derived from an EMBL/GenBank/DDBJ whole genome shotgun (WGS) entry which is preliminary data.</text>
</comment>
<dbReference type="PANTHER" id="PTHR36437">
    <property type="entry name" value="GLYOXALASE/BLEOMYCIN RESISTANCE PROTEIN/DIOXYGENASE"/>
    <property type="match status" value="1"/>
</dbReference>
<dbReference type="SUPFAM" id="SSF54593">
    <property type="entry name" value="Glyoxalase/Bleomycin resistance protein/Dihydroxybiphenyl dioxygenase"/>
    <property type="match status" value="1"/>
</dbReference>
<protein>
    <submittedName>
        <fullName evidence="2">Glyoxalase</fullName>
    </submittedName>
</protein>
<dbReference type="InterPro" id="IPR029068">
    <property type="entry name" value="Glyas_Bleomycin-R_OHBP_Dase"/>
</dbReference>
<sequence>MRVTLISIPVRDQRKALEFYTTKLGFIVNKNVDMGGGNRWITLLSKDLPDGPEILLEPGPLHFEPCKVYQDALLEANYPYTQFDVDDVQSEYNRLQALGVEFLQEPKEMGEVKTAVLNDTVGNNIMLIEYLKT</sequence>
<gene>
    <name evidence="2" type="ORF">BST99_13745</name>
</gene>
<dbReference type="EMBL" id="MQVX01000001">
    <property type="protein sequence ID" value="PQJ16635.1"/>
    <property type="molecule type" value="Genomic_DNA"/>
</dbReference>
<dbReference type="AlphaFoldDB" id="A0A2S7TAS7"/>
<dbReference type="Pfam" id="PF00903">
    <property type="entry name" value="Glyoxalase"/>
    <property type="match status" value="1"/>
</dbReference>